<dbReference type="EC" id="3.4.-.-" evidence="6"/>
<evidence type="ECO:0000313" key="7">
    <source>
        <dbReference type="Proteomes" id="UP001595987"/>
    </source>
</evidence>
<feature type="transmembrane region" description="Helical" evidence="4">
    <location>
        <begin position="68"/>
        <end position="92"/>
    </location>
</feature>
<dbReference type="EMBL" id="JBHSGD010000008">
    <property type="protein sequence ID" value="MFC4653233.1"/>
    <property type="molecule type" value="Genomic_DNA"/>
</dbReference>
<keyword evidence="4" id="KW-0812">Transmembrane</keyword>
<dbReference type="InterPro" id="IPR003675">
    <property type="entry name" value="Rce1/LyrA-like_dom"/>
</dbReference>
<keyword evidence="4" id="KW-0472">Membrane</keyword>
<proteinExistence type="inferred from homology"/>
<gene>
    <name evidence="6" type="ORF">ACFO26_09985</name>
</gene>
<evidence type="ECO:0000256" key="3">
    <source>
        <dbReference type="ARBA" id="ARBA00022475"/>
    </source>
</evidence>
<feature type="transmembrane region" description="Helical" evidence="4">
    <location>
        <begin position="34"/>
        <end position="56"/>
    </location>
</feature>
<feature type="transmembrane region" description="Helical" evidence="4">
    <location>
        <begin position="164"/>
        <end position="181"/>
    </location>
</feature>
<feature type="transmembrane region" description="Helical" evidence="4">
    <location>
        <begin position="112"/>
        <end position="130"/>
    </location>
</feature>
<evidence type="ECO:0000256" key="2">
    <source>
        <dbReference type="ARBA" id="ARBA00009067"/>
    </source>
</evidence>
<protein>
    <submittedName>
        <fullName evidence="6">CPBP family intramembrane glutamic endopeptidase</fullName>
        <ecNumber evidence="6">3.4.-.-</ecNumber>
    </submittedName>
</protein>
<sequence>MQNTNKIKLPYIILTAAVLWFIMFSPWTKTHINFWLAMTISGSLLIILSLISGNKFWKNIHFSIRDIIIGFVSALFMWLVFWIGNFLSVHLFNFAAPQVNAIYGLKAGSDSVIIALLLLFIIGPAEEIFWRGFVMERLSEKWGPWLGFASATLIYASIHIWSFNFMLVMAALICGIFWGLLYKFNRNLLTIVISHAIWDVMVFVIFPI</sequence>
<dbReference type="Proteomes" id="UP001595987">
    <property type="component" value="Unassembled WGS sequence"/>
</dbReference>
<dbReference type="RefSeq" id="WP_213536411.1">
    <property type="nucleotide sequence ID" value="NZ_BOVQ01000006.1"/>
</dbReference>
<evidence type="ECO:0000256" key="4">
    <source>
        <dbReference type="SAM" id="Phobius"/>
    </source>
</evidence>
<feature type="domain" description="CAAX prenyl protease 2/Lysostaphin resistance protein A-like" evidence="5">
    <location>
        <begin position="111"/>
        <end position="201"/>
    </location>
</feature>
<keyword evidence="4" id="KW-1133">Transmembrane helix</keyword>
<dbReference type="GO" id="GO:0016787">
    <property type="term" value="F:hydrolase activity"/>
    <property type="evidence" value="ECO:0007669"/>
    <property type="project" value="UniProtKB-KW"/>
</dbReference>
<evidence type="ECO:0000256" key="1">
    <source>
        <dbReference type="ARBA" id="ARBA00004651"/>
    </source>
</evidence>
<keyword evidence="3" id="KW-1003">Cell membrane</keyword>
<accession>A0ABV9JET3</accession>
<keyword evidence="7" id="KW-1185">Reference proteome</keyword>
<name>A0ABV9JET3_9LACT</name>
<comment type="subcellular location">
    <subcellularLocation>
        <location evidence="1">Cell membrane</location>
        <topology evidence="1">Multi-pass membrane protein</topology>
    </subcellularLocation>
</comment>
<organism evidence="6 7">
    <name type="scientific">Lactococcus nasutitermitis</name>
    <dbReference type="NCBI Taxonomy" id="1652957"/>
    <lineage>
        <taxon>Bacteria</taxon>
        <taxon>Bacillati</taxon>
        <taxon>Bacillota</taxon>
        <taxon>Bacilli</taxon>
        <taxon>Lactobacillales</taxon>
        <taxon>Streptococcaceae</taxon>
        <taxon>Lactococcus</taxon>
    </lineage>
</organism>
<comment type="caution">
    <text evidence="6">The sequence shown here is derived from an EMBL/GenBank/DDBJ whole genome shotgun (WGS) entry which is preliminary data.</text>
</comment>
<evidence type="ECO:0000313" key="6">
    <source>
        <dbReference type="EMBL" id="MFC4653233.1"/>
    </source>
</evidence>
<keyword evidence="6" id="KW-0378">Hydrolase</keyword>
<feature type="transmembrane region" description="Helical" evidence="4">
    <location>
        <begin position="142"/>
        <end position="158"/>
    </location>
</feature>
<comment type="similarity">
    <text evidence="2">Belongs to the UPF0177 family.</text>
</comment>
<reference evidence="7" key="1">
    <citation type="journal article" date="2019" name="Int. J. Syst. Evol. Microbiol.">
        <title>The Global Catalogue of Microorganisms (GCM) 10K type strain sequencing project: providing services to taxonomists for standard genome sequencing and annotation.</title>
        <authorList>
            <consortium name="The Broad Institute Genomics Platform"/>
            <consortium name="The Broad Institute Genome Sequencing Center for Infectious Disease"/>
            <person name="Wu L."/>
            <person name="Ma J."/>
        </authorList>
    </citation>
    <scope>NUCLEOTIDE SEQUENCE [LARGE SCALE GENOMIC DNA]</scope>
    <source>
        <strain evidence="7">CCUG 63287</strain>
    </source>
</reference>
<feature type="transmembrane region" description="Helical" evidence="4">
    <location>
        <begin position="188"/>
        <end position="206"/>
    </location>
</feature>
<evidence type="ECO:0000259" key="5">
    <source>
        <dbReference type="Pfam" id="PF02517"/>
    </source>
</evidence>
<feature type="transmembrane region" description="Helical" evidence="4">
    <location>
        <begin position="9"/>
        <end position="28"/>
    </location>
</feature>
<dbReference type="Pfam" id="PF02517">
    <property type="entry name" value="Rce1-like"/>
    <property type="match status" value="1"/>
</dbReference>